<dbReference type="RefSeq" id="WP_308429866.1">
    <property type="nucleotide sequence ID" value="NZ_BMYQ01000003.1"/>
</dbReference>
<keyword evidence="3 6" id="KW-1133">Transmembrane helix</keyword>
<dbReference type="GO" id="GO:0016853">
    <property type="term" value="F:isomerase activity"/>
    <property type="evidence" value="ECO:0007669"/>
    <property type="project" value="UniProtKB-KW"/>
</dbReference>
<keyword evidence="1" id="KW-1003">Cell membrane</keyword>
<proteinExistence type="predicted"/>
<dbReference type="EMBL" id="BMYQ01000003">
    <property type="protein sequence ID" value="GGW28148.1"/>
    <property type="molecule type" value="Genomic_DNA"/>
</dbReference>
<dbReference type="AlphaFoldDB" id="A0A918MIK0"/>
<reference evidence="8" key="1">
    <citation type="journal article" date="2014" name="Int. J. Syst. Evol. Microbiol.">
        <title>Complete genome sequence of Corynebacterium casei LMG S-19264T (=DSM 44701T), isolated from a smear-ripened cheese.</title>
        <authorList>
            <consortium name="US DOE Joint Genome Institute (JGI-PGF)"/>
            <person name="Walter F."/>
            <person name="Albersmeier A."/>
            <person name="Kalinowski J."/>
            <person name="Ruckert C."/>
        </authorList>
    </citation>
    <scope>NUCLEOTIDE SEQUENCE</scope>
    <source>
        <strain evidence="8">KCTC 23714</strain>
    </source>
</reference>
<accession>A0A918MIK0</accession>
<gene>
    <name evidence="8" type="ORF">GCM10011452_16030</name>
</gene>
<evidence type="ECO:0000313" key="8">
    <source>
        <dbReference type="EMBL" id="GGW28148.1"/>
    </source>
</evidence>
<evidence type="ECO:0000256" key="5">
    <source>
        <dbReference type="SAM" id="Coils"/>
    </source>
</evidence>
<evidence type="ECO:0000313" key="9">
    <source>
        <dbReference type="Proteomes" id="UP000628984"/>
    </source>
</evidence>
<keyword evidence="9" id="KW-1185">Reference proteome</keyword>
<keyword evidence="2 6" id="KW-0812">Transmembrane</keyword>
<protein>
    <submittedName>
        <fullName evidence="8">Phosphoribosylanthranilate isomerase</fullName>
    </submittedName>
</protein>
<evidence type="ECO:0000256" key="3">
    <source>
        <dbReference type="ARBA" id="ARBA00022989"/>
    </source>
</evidence>
<name>A0A918MIK0_9RHOB</name>
<keyword evidence="8" id="KW-0413">Isomerase</keyword>
<dbReference type="GO" id="GO:0005886">
    <property type="term" value="C:plasma membrane"/>
    <property type="evidence" value="ECO:0007669"/>
    <property type="project" value="InterPro"/>
</dbReference>
<evidence type="ECO:0000259" key="7">
    <source>
        <dbReference type="Pfam" id="PF06305"/>
    </source>
</evidence>
<reference evidence="8" key="2">
    <citation type="submission" date="2020-09" db="EMBL/GenBank/DDBJ databases">
        <authorList>
            <person name="Sun Q."/>
            <person name="Kim S."/>
        </authorList>
    </citation>
    <scope>NUCLEOTIDE SEQUENCE</scope>
    <source>
        <strain evidence="8">KCTC 23714</strain>
    </source>
</reference>
<feature type="coiled-coil region" evidence="5">
    <location>
        <begin position="81"/>
        <end position="108"/>
    </location>
</feature>
<feature type="transmembrane region" description="Helical" evidence="6">
    <location>
        <begin position="49"/>
        <end position="69"/>
    </location>
</feature>
<evidence type="ECO:0000256" key="2">
    <source>
        <dbReference type="ARBA" id="ARBA00022692"/>
    </source>
</evidence>
<evidence type="ECO:0000256" key="6">
    <source>
        <dbReference type="SAM" id="Phobius"/>
    </source>
</evidence>
<dbReference type="InterPro" id="IPR010445">
    <property type="entry name" value="LapA_dom"/>
</dbReference>
<keyword evidence="5" id="KW-0175">Coiled coil</keyword>
<keyword evidence="4 6" id="KW-0472">Membrane</keyword>
<comment type="caution">
    <text evidence="8">The sequence shown here is derived from an EMBL/GenBank/DDBJ whole genome shotgun (WGS) entry which is preliminary data.</text>
</comment>
<organism evidence="8 9">
    <name type="scientific">Gemmobacter lanyuensis</name>
    <dbReference type="NCBI Taxonomy" id="1054497"/>
    <lineage>
        <taxon>Bacteria</taxon>
        <taxon>Pseudomonadati</taxon>
        <taxon>Pseudomonadota</taxon>
        <taxon>Alphaproteobacteria</taxon>
        <taxon>Rhodobacterales</taxon>
        <taxon>Paracoccaceae</taxon>
        <taxon>Gemmobacter</taxon>
    </lineage>
</organism>
<dbReference type="Proteomes" id="UP000628984">
    <property type="component" value="Unassembled WGS sequence"/>
</dbReference>
<dbReference type="Pfam" id="PF06305">
    <property type="entry name" value="LapA_dom"/>
    <property type="match status" value="1"/>
</dbReference>
<evidence type="ECO:0000256" key="4">
    <source>
        <dbReference type="ARBA" id="ARBA00023136"/>
    </source>
</evidence>
<evidence type="ECO:0000256" key="1">
    <source>
        <dbReference type="ARBA" id="ARBA00022475"/>
    </source>
</evidence>
<feature type="domain" description="Lipopolysaccharide assembly protein A" evidence="7">
    <location>
        <begin position="44"/>
        <end position="96"/>
    </location>
</feature>
<sequence length="117" mass="13300">MLRYLRYLILLAIAFALLVLAMANRAPVLVQLLPDDIAVLTGWQWQRELPLFAVIFGGVALGLLVGFVWEWLREHRHRSEAASKTAEARRLQRELAQMQDAKGVVQDDVLALLQKKP</sequence>